<dbReference type="InterPro" id="IPR036691">
    <property type="entry name" value="Endo/exonu/phosph_ase_sf"/>
</dbReference>
<keyword evidence="4" id="KW-1185">Reference proteome</keyword>
<feature type="compositionally biased region" description="Basic and acidic residues" evidence="1">
    <location>
        <begin position="314"/>
        <end position="327"/>
    </location>
</feature>
<feature type="domain" description="Reverse transcriptase" evidence="2">
    <location>
        <begin position="455"/>
        <end position="723"/>
    </location>
</feature>
<dbReference type="AlphaFoldDB" id="A0A2X0NSA9"/>
<dbReference type="InterPro" id="IPR000477">
    <property type="entry name" value="RT_dom"/>
</dbReference>
<dbReference type="Proteomes" id="UP000249464">
    <property type="component" value="Unassembled WGS sequence"/>
</dbReference>
<dbReference type="PANTHER" id="PTHR19446">
    <property type="entry name" value="REVERSE TRANSCRIPTASES"/>
    <property type="match status" value="1"/>
</dbReference>
<evidence type="ECO:0000259" key="2">
    <source>
        <dbReference type="PROSITE" id="PS50878"/>
    </source>
</evidence>
<dbReference type="STRING" id="796604.A0A2X0NSA9"/>
<feature type="compositionally biased region" description="Gly residues" evidence="1">
    <location>
        <begin position="303"/>
        <end position="313"/>
    </location>
</feature>
<dbReference type="SUPFAM" id="SSF56672">
    <property type="entry name" value="DNA/RNA polymerases"/>
    <property type="match status" value="1"/>
</dbReference>
<feature type="region of interest" description="Disordered" evidence="1">
    <location>
        <begin position="296"/>
        <end position="365"/>
    </location>
</feature>
<dbReference type="SUPFAM" id="SSF56219">
    <property type="entry name" value="DNase I-like"/>
    <property type="match status" value="1"/>
</dbReference>
<dbReference type="Pfam" id="PF00078">
    <property type="entry name" value="RVT_1"/>
    <property type="match status" value="1"/>
</dbReference>
<evidence type="ECO:0000313" key="3">
    <source>
        <dbReference type="EMBL" id="SGY11619.1"/>
    </source>
</evidence>
<evidence type="ECO:0000313" key="4">
    <source>
        <dbReference type="Proteomes" id="UP000249464"/>
    </source>
</evidence>
<proteinExistence type="predicted"/>
<organism evidence="3 4">
    <name type="scientific">Microbotryum silenes-dioicae</name>
    <dbReference type="NCBI Taxonomy" id="796604"/>
    <lineage>
        <taxon>Eukaryota</taxon>
        <taxon>Fungi</taxon>
        <taxon>Dikarya</taxon>
        <taxon>Basidiomycota</taxon>
        <taxon>Pucciniomycotina</taxon>
        <taxon>Microbotryomycetes</taxon>
        <taxon>Microbotryales</taxon>
        <taxon>Microbotryaceae</taxon>
        <taxon>Microbotryum</taxon>
    </lineage>
</organism>
<reference evidence="3 4" key="1">
    <citation type="submission" date="2016-11" db="EMBL/GenBank/DDBJ databases">
        <authorList>
            <person name="Jaros S."/>
            <person name="Januszkiewicz K."/>
            <person name="Wedrychowicz H."/>
        </authorList>
    </citation>
    <scope>NUCLEOTIDE SEQUENCE [LARGE SCALE GENOMIC DNA]</scope>
</reference>
<dbReference type="EMBL" id="FQNC01000009">
    <property type="protein sequence ID" value="SGY11619.1"/>
    <property type="molecule type" value="Genomic_DNA"/>
</dbReference>
<accession>A0A2X0NSA9</accession>
<dbReference type="InterPro" id="IPR043502">
    <property type="entry name" value="DNA/RNA_pol_sf"/>
</dbReference>
<dbReference type="Gene3D" id="3.60.10.10">
    <property type="entry name" value="Endonuclease/exonuclease/phosphatase"/>
    <property type="match status" value="1"/>
</dbReference>
<gene>
    <name evidence="3" type="primary">BQ5605_C097g13104</name>
    <name evidence="3" type="ORF">BQ5605_C097G13104</name>
</gene>
<evidence type="ECO:0000256" key="1">
    <source>
        <dbReference type="SAM" id="MobiDB-lite"/>
    </source>
</evidence>
<name>A0A2X0NSA9_9BASI</name>
<feature type="region of interest" description="Disordered" evidence="1">
    <location>
        <begin position="1017"/>
        <end position="1042"/>
    </location>
</feature>
<sequence>MGIPEKRRDIYTYLSTFKASAILLQEHFIKPELWQCIKDEYEGKAFISKHCLTLIPADSPLIDAEILRTHSALDGRILVTSFRLRGDIRILEINNLYAPVDTKQRLTFFDKLHFHRTQSTHLRLLGGDLNDCPLPAIDRRNQGRHGHHWPILIGKLDSPYTDCIRFKHPLTPSFTRPNIVRKRPKSFSRLDYFLLQRTHQKRLVQASTIYDHPKDLSDHRPVSIVLVLSDERGDAAQPNNSLPTTSNQLHRINAATFQDGGVPGDVGRMVGRSSGEEPVGELEVVLGNCEKEGRELARREASGAGGADGGLGGKDGRMDADDGRNLGERSTSARANFGSRAHVPEIATEERLSRPVHAKLAARSSDSKITALRLPNGELTHDIDVALDHTQAHFQRLYNLEPRDRDHQPITEDEVVAAIATTHPGRSPGPSGVPYELYHTAPRAWAKALSRAFNAMTERGSLSPRQGQGLVRLLFKHHKIGADRAELSSYRPITLRECDYKLFTKVYVARLNHVLPDLLPPQQHGFVKGRRSADASLTRALLSLDQSSAYDLVEHEWIFAIFDALGAPATFQRVLRMLYSGDSTTARYIINGFLTPPVRLTCGLGQGDPASSSVWDVVFQPFLDALHRRGIALNLSLPTIHPYPQSRAITSLAFADDVVVAVAGSESLTLLDDLALDWRLATNGRLNTDKTVVLPIGCRWEAGDRPLVVKAEGESLEWIGLSFDPTGNTELANVNLVARLEAVLDSARDRGLTHHTRAFYVNRYAIPKILHILSADIPPLEVVKELDRILVDFVRGGKRRSCYGKDVVFTPRFKGGLGVMRMQDVVDSVAARVWDVLLGGSDAIWQGLARAAIVRAHPAPDFDLATDAWPCDYTPIRTDLHPRWQAVLKVPSTHNAQVKPRTLTLANLLALPIKLHTLHYLPGAPAVSRSPYDADYAAFANYAKVADLFRRELYPGGGFHLWTPPTDVVVSNSEYDQRGRPQREHIVAWYRHAINRLRFTPIAQPVAAVRINGPPRVRPRSEVRPTTPLESILPHPIDPPQRLPRPALPDQSTQYNLLSMDRPYTIRRVRRVLNAKAFTDTIGFRDSLQPDDLKGFWKGVNSKALTAREREVWFKLVRNFTPTRSLQFHQKHDDSPACLVCGAPKDDREHYFFDCVDSGNVWIAARSVLCDALGLDTIDNTHYTAVQRMFGLPKLKASLRDQEGAGRTIEIFTGLVLEMISSGRWGMQKWGTRMEGVVRRRIILEERLKLRAGGAWGRRGQ</sequence>
<protein>
    <submittedName>
        <fullName evidence="3">BQ5605_C097g13104 protein</fullName>
    </submittedName>
</protein>
<dbReference type="PROSITE" id="PS50878">
    <property type="entry name" value="RT_POL"/>
    <property type="match status" value="1"/>
</dbReference>